<feature type="signal peptide" evidence="2">
    <location>
        <begin position="1"/>
        <end position="21"/>
    </location>
</feature>
<dbReference type="Proteomes" id="UP000653156">
    <property type="component" value="Chromosome"/>
</dbReference>
<comment type="subunit">
    <text evidence="2">Homodimer.</text>
</comment>
<comment type="function">
    <text evidence="2">Involved in the storage or transport of lipids necessary for membrane maintenance under stressful conditions. Displays a binding preference for lysophospholipids.</text>
</comment>
<dbReference type="Pfam" id="PF08212">
    <property type="entry name" value="Lipocalin_2"/>
    <property type="match status" value="1"/>
</dbReference>
<keyword evidence="2" id="KW-0446">Lipid-binding</keyword>
<evidence type="ECO:0000313" key="5">
    <source>
        <dbReference type="Proteomes" id="UP000653156"/>
    </source>
</evidence>
<dbReference type="AlphaFoldDB" id="A0A892ZG66"/>
<dbReference type="GO" id="GO:0009279">
    <property type="term" value="C:cell outer membrane"/>
    <property type="evidence" value="ECO:0007669"/>
    <property type="project" value="UniProtKB-SubCell"/>
</dbReference>
<dbReference type="InterPro" id="IPR022272">
    <property type="entry name" value="Lipocalin_CS"/>
</dbReference>
<dbReference type="InterPro" id="IPR000566">
    <property type="entry name" value="Lipocln_cytosolic_FA-bd_dom"/>
</dbReference>
<dbReference type="InterPro" id="IPR012674">
    <property type="entry name" value="Calycin"/>
</dbReference>
<dbReference type="PRINTS" id="PR01171">
    <property type="entry name" value="BCTLIPOCALIN"/>
</dbReference>
<keyword evidence="2" id="KW-0732">Signal</keyword>
<sequence length="189" mass="21289">MIKNTITVLALAAFAHLPAYAETPLSTVAQVDVARYSGQWYEIARLPMRFQAQCVADVSANYRVNDNGSIAVTNRCRQADGSWDQTEGLARAEDSSNSRLRVTFLPKGLRWLPFGKAPYWIMALDSNYQTAMVGEPSRRYLWLLSRTPQMDDAVYQAYLQQAQAQGYDLSALIRTRHSPTHPTTERTTP</sequence>
<dbReference type="CDD" id="cd19438">
    <property type="entry name" value="lipocalin_Blc-like"/>
    <property type="match status" value="1"/>
</dbReference>
<proteinExistence type="inferred from homology"/>
<feature type="domain" description="Lipocalin/cytosolic fatty-acid binding" evidence="3">
    <location>
        <begin position="31"/>
        <end position="176"/>
    </location>
</feature>
<dbReference type="GO" id="GO:0006950">
    <property type="term" value="P:response to stress"/>
    <property type="evidence" value="ECO:0007669"/>
    <property type="project" value="UniProtKB-ARBA"/>
</dbReference>
<evidence type="ECO:0000259" key="3">
    <source>
        <dbReference type="Pfam" id="PF08212"/>
    </source>
</evidence>
<evidence type="ECO:0000256" key="1">
    <source>
        <dbReference type="ARBA" id="ARBA00006889"/>
    </source>
</evidence>
<name>A0A892ZG66_9NEIS</name>
<dbReference type="InterPro" id="IPR002446">
    <property type="entry name" value="Lipocalin_bac"/>
</dbReference>
<keyword evidence="5" id="KW-1185">Reference proteome</keyword>
<dbReference type="KEGG" id="ptes:JQU52_12210"/>
<keyword evidence="2" id="KW-0449">Lipoprotein</keyword>
<keyword evidence="2" id="KW-0998">Cell outer membrane</keyword>
<dbReference type="Gene3D" id="2.40.128.20">
    <property type="match status" value="1"/>
</dbReference>
<comment type="similarity">
    <text evidence="1 2">Belongs to the calycin superfamily. Lipocalin family.</text>
</comment>
<dbReference type="GO" id="GO:0008289">
    <property type="term" value="F:lipid binding"/>
    <property type="evidence" value="ECO:0007669"/>
    <property type="project" value="UniProtKB-UniRule"/>
</dbReference>
<gene>
    <name evidence="4" type="ORF">JQU52_12210</name>
</gene>
<protein>
    <recommendedName>
        <fullName evidence="2">Outer membrane lipoprotein Blc</fullName>
    </recommendedName>
</protein>
<accession>A0A892ZG66</accession>
<dbReference type="PROSITE" id="PS00213">
    <property type="entry name" value="LIPOCALIN"/>
    <property type="match status" value="1"/>
</dbReference>
<dbReference type="InterPro" id="IPR047202">
    <property type="entry name" value="Lipocalin_Blc-like_dom"/>
</dbReference>
<reference evidence="4" key="1">
    <citation type="submission" date="2021-02" db="EMBL/GenBank/DDBJ databases">
        <title>Neisseriaceae sp. 26B isolated from the cloaca of a Common Toad-headed Turtle (Mesoclemmys nasuta).</title>
        <authorList>
            <person name="Spergser J."/>
            <person name="Busse H.-J."/>
        </authorList>
    </citation>
    <scope>NUCLEOTIDE SEQUENCE</scope>
    <source>
        <strain evidence="4">26B</strain>
    </source>
</reference>
<organism evidence="4 5">
    <name type="scientific">Paralysiella testudinis</name>
    <dbReference type="NCBI Taxonomy" id="2809020"/>
    <lineage>
        <taxon>Bacteria</taxon>
        <taxon>Pseudomonadati</taxon>
        <taxon>Pseudomonadota</taxon>
        <taxon>Betaproteobacteria</taxon>
        <taxon>Neisseriales</taxon>
        <taxon>Neisseriaceae</taxon>
        <taxon>Paralysiella</taxon>
    </lineage>
</organism>
<dbReference type="PANTHER" id="PTHR10612:SF34">
    <property type="entry name" value="APOLIPOPROTEIN D"/>
    <property type="match status" value="1"/>
</dbReference>
<evidence type="ECO:0000256" key="2">
    <source>
        <dbReference type="PIRNR" id="PIRNR036893"/>
    </source>
</evidence>
<feature type="chain" id="PRO_5034459176" description="Outer membrane lipoprotein Blc" evidence="2">
    <location>
        <begin position="22"/>
        <end position="189"/>
    </location>
</feature>
<dbReference type="InterPro" id="IPR022271">
    <property type="entry name" value="Lipocalin_ApoD"/>
</dbReference>
<evidence type="ECO:0000313" key="4">
    <source>
        <dbReference type="EMBL" id="QRQ81458.1"/>
    </source>
</evidence>
<comment type="subcellular location">
    <subcellularLocation>
        <location evidence="2">Cell outer membrane</location>
    </subcellularLocation>
</comment>
<dbReference type="EMBL" id="CP069798">
    <property type="protein sequence ID" value="QRQ81458.1"/>
    <property type="molecule type" value="Genomic_DNA"/>
</dbReference>
<dbReference type="SUPFAM" id="SSF50814">
    <property type="entry name" value="Lipocalins"/>
    <property type="match status" value="1"/>
</dbReference>
<dbReference type="PANTHER" id="PTHR10612">
    <property type="entry name" value="APOLIPOPROTEIN D"/>
    <property type="match status" value="1"/>
</dbReference>
<dbReference type="RefSeq" id="WP_230338752.1">
    <property type="nucleotide sequence ID" value="NZ_CP069798.1"/>
</dbReference>
<keyword evidence="2" id="KW-0472">Membrane</keyword>
<dbReference type="PIRSF" id="PIRSF036893">
    <property type="entry name" value="Lipocalin_ApoD"/>
    <property type="match status" value="1"/>
</dbReference>